<evidence type="ECO:0000313" key="1">
    <source>
        <dbReference type="EMBL" id="GLS89844.1"/>
    </source>
</evidence>
<protein>
    <submittedName>
        <fullName evidence="1">Uncharacterized protein</fullName>
    </submittedName>
</protein>
<dbReference type="Proteomes" id="UP001157353">
    <property type="component" value="Unassembled WGS sequence"/>
</dbReference>
<dbReference type="RefSeq" id="WP_284202970.1">
    <property type="nucleotide sequence ID" value="NZ_BSPQ01000002.1"/>
</dbReference>
<comment type="caution">
    <text evidence="1">The sequence shown here is derived from an EMBL/GenBank/DDBJ whole genome shotgun (WGS) entry which is preliminary data.</text>
</comment>
<reference evidence="2" key="1">
    <citation type="journal article" date="2019" name="Int. J. Syst. Evol. Microbiol.">
        <title>The Global Catalogue of Microorganisms (GCM) 10K type strain sequencing project: providing services to taxonomists for standard genome sequencing and annotation.</title>
        <authorList>
            <consortium name="The Broad Institute Genomics Platform"/>
            <consortium name="The Broad Institute Genome Sequencing Center for Infectious Disease"/>
            <person name="Wu L."/>
            <person name="Ma J."/>
        </authorList>
    </citation>
    <scope>NUCLEOTIDE SEQUENCE [LARGE SCALE GENOMIC DNA]</scope>
    <source>
        <strain evidence="2">NBRC 103166</strain>
    </source>
</reference>
<evidence type="ECO:0000313" key="2">
    <source>
        <dbReference type="Proteomes" id="UP001157353"/>
    </source>
</evidence>
<accession>A0ABQ6DXX6</accession>
<organism evidence="1 2">
    <name type="scientific">Psychromonas marina</name>
    <dbReference type="NCBI Taxonomy" id="88364"/>
    <lineage>
        <taxon>Bacteria</taxon>
        <taxon>Pseudomonadati</taxon>
        <taxon>Pseudomonadota</taxon>
        <taxon>Gammaproteobacteria</taxon>
        <taxon>Alteromonadales</taxon>
        <taxon>Psychromonadaceae</taxon>
        <taxon>Psychromonas</taxon>
    </lineage>
</organism>
<proteinExistence type="predicted"/>
<name>A0ABQ6DXX6_9GAMM</name>
<gene>
    <name evidence="1" type="ORF">GCM10007916_09110</name>
</gene>
<sequence length="93" mass="10479">MSNIINFCDYIAKPSLESSDCEDIDSFAAIEPLIRDVCFSAGVIGDLANELIAEYKLYFEQLSTLESHPNSGEQFNHACHIILELLIKSKLRR</sequence>
<dbReference type="EMBL" id="BSPQ01000002">
    <property type="protein sequence ID" value="GLS89844.1"/>
    <property type="molecule type" value="Genomic_DNA"/>
</dbReference>
<keyword evidence="2" id="KW-1185">Reference proteome</keyword>